<sequence length="310" mass="35217">MGNNALHLFKSSAMDKDVKTKKQFWYTLPESSRGVRIEIPKAAKEIFAQKHITCSGHLEYHGLTPGTERDIFQRVQMGMTLTGAEKLQAISSPWAQWISELESRHVAVEGGLSAVLEWDTKRGRDFQNIAYFVCCCDGLPDTEQIPTAQKMEKWISRVDMPAVKFMTDIETVLRDFWNIASNDKLNSGLKKIGSRLAPVEFIFIGVLLFVLRKLSLEERATAITALRQTIREQYKDIRINSSVCKSLWAIVRDLQNNPSKMVSRTNGDTKGKKRKKYDTDDEDDEYRPTPVASLGKSAKTRSRQHKGVFA</sequence>
<protein>
    <submittedName>
        <fullName evidence="2">Uncharacterized protein</fullName>
    </submittedName>
</protein>
<evidence type="ECO:0000256" key="1">
    <source>
        <dbReference type="SAM" id="MobiDB-lite"/>
    </source>
</evidence>
<reference evidence="2 3" key="1">
    <citation type="journal article" date="2020" name="ISME J.">
        <title>Uncovering the hidden diversity of litter-decomposition mechanisms in mushroom-forming fungi.</title>
        <authorList>
            <person name="Floudas D."/>
            <person name="Bentzer J."/>
            <person name="Ahren D."/>
            <person name="Johansson T."/>
            <person name="Persson P."/>
            <person name="Tunlid A."/>
        </authorList>
    </citation>
    <scope>NUCLEOTIDE SEQUENCE [LARGE SCALE GENOMIC DNA]</scope>
    <source>
        <strain evidence="2 3">CBS 661.87</strain>
    </source>
</reference>
<dbReference type="Proteomes" id="UP000565441">
    <property type="component" value="Unassembled WGS sequence"/>
</dbReference>
<feature type="compositionally biased region" description="Basic residues" evidence="1">
    <location>
        <begin position="298"/>
        <end position="310"/>
    </location>
</feature>
<keyword evidence="3" id="KW-1185">Reference proteome</keyword>
<dbReference type="AlphaFoldDB" id="A0A8H5MBP5"/>
<dbReference type="PANTHER" id="PTHR39639">
    <property type="entry name" value="CHROMOSOME 16, WHOLE GENOME SHOTGUN SEQUENCE"/>
    <property type="match status" value="1"/>
</dbReference>
<evidence type="ECO:0000313" key="2">
    <source>
        <dbReference type="EMBL" id="KAF5387771.1"/>
    </source>
</evidence>
<gene>
    <name evidence="2" type="ORF">D9615_000478</name>
</gene>
<feature type="region of interest" description="Disordered" evidence="1">
    <location>
        <begin position="259"/>
        <end position="310"/>
    </location>
</feature>
<evidence type="ECO:0000313" key="3">
    <source>
        <dbReference type="Proteomes" id="UP000565441"/>
    </source>
</evidence>
<dbReference type="PANTHER" id="PTHR39639:SF1">
    <property type="entry name" value="DUF262 DOMAIN-CONTAINING PROTEIN"/>
    <property type="match status" value="1"/>
</dbReference>
<feature type="compositionally biased region" description="Polar residues" evidence="1">
    <location>
        <begin position="259"/>
        <end position="268"/>
    </location>
</feature>
<organism evidence="2 3">
    <name type="scientific">Tricholomella constricta</name>
    <dbReference type="NCBI Taxonomy" id="117010"/>
    <lineage>
        <taxon>Eukaryota</taxon>
        <taxon>Fungi</taxon>
        <taxon>Dikarya</taxon>
        <taxon>Basidiomycota</taxon>
        <taxon>Agaricomycotina</taxon>
        <taxon>Agaricomycetes</taxon>
        <taxon>Agaricomycetidae</taxon>
        <taxon>Agaricales</taxon>
        <taxon>Tricholomatineae</taxon>
        <taxon>Lyophyllaceae</taxon>
        <taxon>Tricholomella</taxon>
    </lineage>
</organism>
<proteinExistence type="predicted"/>
<name>A0A8H5MBP5_9AGAR</name>
<dbReference type="OrthoDB" id="5419821at2759"/>
<comment type="caution">
    <text evidence="2">The sequence shown here is derived from an EMBL/GenBank/DDBJ whole genome shotgun (WGS) entry which is preliminary data.</text>
</comment>
<dbReference type="EMBL" id="JAACJP010000001">
    <property type="protein sequence ID" value="KAF5387771.1"/>
    <property type="molecule type" value="Genomic_DNA"/>
</dbReference>
<accession>A0A8H5MBP5</accession>